<keyword evidence="2 5" id="KW-0812">Transmembrane</keyword>
<dbReference type="STRING" id="74557.A0A1V9ZBQ4"/>
<comment type="similarity">
    <text evidence="5">Belongs to the copper transporter (Ctr) (TC 1.A.56) family. SLC31A subfamily.</text>
</comment>
<feature type="domain" description="HMA" evidence="7">
    <location>
        <begin position="327"/>
        <end position="391"/>
    </location>
</feature>
<dbReference type="EMBL" id="JNBS01002126">
    <property type="protein sequence ID" value="OQR95357.1"/>
    <property type="molecule type" value="Genomic_DNA"/>
</dbReference>
<evidence type="ECO:0000259" key="7">
    <source>
        <dbReference type="PROSITE" id="PS50846"/>
    </source>
</evidence>
<dbReference type="PANTHER" id="PTHR12483">
    <property type="entry name" value="SOLUTE CARRIER FAMILY 31 COPPER TRANSPORTERS"/>
    <property type="match status" value="1"/>
</dbReference>
<evidence type="ECO:0000256" key="1">
    <source>
        <dbReference type="ARBA" id="ARBA00004141"/>
    </source>
</evidence>
<keyword evidence="5" id="KW-0187">Copper transport</keyword>
<dbReference type="Pfam" id="PF04145">
    <property type="entry name" value="Ctr"/>
    <property type="match status" value="1"/>
</dbReference>
<dbReference type="SUPFAM" id="SSF55008">
    <property type="entry name" value="HMA, heavy metal-associated domain"/>
    <property type="match status" value="1"/>
</dbReference>
<dbReference type="PANTHER" id="PTHR12483:SF27">
    <property type="entry name" value="COPPER TRANSPORT PROTEIN CTR1"/>
    <property type="match status" value="1"/>
</dbReference>
<evidence type="ECO:0000256" key="2">
    <source>
        <dbReference type="ARBA" id="ARBA00022692"/>
    </source>
</evidence>
<dbReference type="Pfam" id="PF00403">
    <property type="entry name" value="HMA"/>
    <property type="match status" value="1"/>
</dbReference>
<keyword evidence="3 5" id="KW-1133">Transmembrane helix</keyword>
<feature type="transmembrane region" description="Helical" evidence="5">
    <location>
        <begin position="214"/>
        <end position="234"/>
    </location>
</feature>
<comment type="caution">
    <text evidence="8">The sequence shown here is derived from an EMBL/GenBank/DDBJ whole genome shotgun (WGS) entry which is preliminary data.</text>
</comment>
<dbReference type="InterPro" id="IPR036163">
    <property type="entry name" value="HMA_dom_sf"/>
</dbReference>
<evidence type="ECO:0000313" key="9">
    <source>
        <dbReference type="Proteomes" id="UP000243217"/>
    </source>
</evidence>
<dbReference type="GO" id="GO:0005375">
    <property type="term" value="F:copper ion transmembrane transporter activity"/>
    <property type="evidence" value="ECO:0007669"/>
    <property type="project" value="UniProtKB-UniRule"/>
</dbReference>
<evidence type="ECO:0000256" key="6">
    <source>
        <dbReference type="SAM" id="SignalP"/>
    </source>
</evidence>
<feature type="chain" id="PRO_5012461351" description="Copper transport protein" evidence="6">
    <location>
        <begin position="18"/>
        <end position="411"/>
    </location>
</feature>
<dbReference type="InterPro" id="IPR006121">
    <property type="entry name" value="HMA_dom"/>
</dbReference>
<dbReference type="PROSITE" id="PS50846">
    <property type="entry name" value="HMA_2"/>
    <property type="match status" value="1"/>
</dbReference>
<gene>
    <name evidence="8" type="ORF">THRCLA_07943</name>
</gene>
<comment type="subcellular location">
    <subcellularLocation>
        <location evidence="1 5">Membrane</location>
        <topology evidence="1 5">Multi-pass membrane protein</topology>
    </subcellularLocation>
</comment>
<dbReference type="GO" id="GO:0005886">
    <property type="term" value="C:plasma membrane"/>
    <property type="evidence" value="ECO:0007669"/>
    <property type="project" value="TreeGrafter"/>
</dbReference>
<organism evidence="8 9">
    <name type="scientific">Thraustotheca clavata</name>
    <dbReference type="NCBI Taxonomy" id="74557"/>
    <lineage>
        <taxon>Eukaryota</taxon>
        <taxon>Sar</taxon>
        <taxon>Stramenopiles</taxon>
        <taxon>Oomycota</taxon>
        <taxon>Saprolegniomycetes</taxon>
        <taxon>Saprolegniales</taxon>
        <taxon>Achlyaceae</taxon>
        <taxon>Thraustotheca</taxon>
    </lineage>
</organism>
<keyword evidence="5" id="KW-0186">Copper</keyword>
<keyword evidence="6" id="KW-0732">Signal</keyword>
<dbReference type="GO" id="GO:0046872">
    <property type="term" value="F:metal ion binding"/>
    <property type="evidence" value="ECO:0007669"/>
    <property type="project" value="InterPro"/>
</dbReference>
<dbReference type="CDD" id="cd00371">
    <property type="entry name" value="HMA"/>
    <property type="match status" value="1"/>
</dbReference>
<dbReference type="Gene3D" id="3.30.70.100">
    <property type="match status" value="1"/>
</dbReference>
<dbReference type="OrthoDB" id="161814at2759"/>
<accession>A0A1V9ZBQ4</accession>
<evidence type="ECO:0000256" key="4">
    <source>
        <dbReference type="ARBA" id="ARBA00023136"/>
    </source>
</evidence>
<proteinExistence type="inferred from homology"/>
<dbReference type="Proteomes" id="UP000243217">
    <property type="component" value="Unassembled WGS sequence"/>
</dbReference>
<evidence type="ECO:0000256" key="5">
    <source>
        <dbReference type="RuleBase" id="RU367022"/>
    </source>
</evidence>
<name>A0A1V9ZBQ4_9STRA</name>
<keyword evidence="5" id="KW-0406">Ion transport</keyword>
<evidence type="ECO:0000313" key="8">
    <source>
        <dbReference type="EMBL" id="OQR95357.1"/>
    </source>
</evidence>
<dbReference type="AlphaFoldDB" id="A0A1V9ZBQ4"/>
<keyword evidence="9" id="KW-1185">Reference proteome</keyword>
<sequence length="411" mass="45290">MPSLPIILMFLTIAVHAHVHGMDDTMAMGNGKRCPVCNMMAEDAWYVQMRHGQKLLTCSMTSGDNYATGIHAFSHPALLGFKMNSYLTTVDKCESACTECNTTKLLDPVSGVTVDSSNAHFLCFSRGQKLYFASKTTQDAFVAAMSTQPYYGVEQVVCGDKACPDAFQVPMSMTVNEPFCTGATVMFSGFQSTVHGTCVKLFFQSWVLDTPFKYFTAFVGVFALPIMNECLVNFRESVRVAFLASRPQRYSGLRKRGRKIVLSLLYMVQMTLAYLAMLVVMIYDTGLFFALILGFGCGYVLYKSEKNLTIKSSATVRAPWRFENSDYLTILSVDGMMCTHNCGSTVQNALEQVHGVEKVFVSLDDKCVYVSGAASPKSLLQAVEDCGFAVKLIQSPKIETQYGSSTPLHLA</sequence>
<dbReference type="InterPro" id="IPR007274">
    <property type="entry name" value="Cop_transporter"/>
</dbReference>
<feature type="transmembrane region" description="Helical" evidence="5">
    <location>
        <begin position="260"/>
        <end position="280"/>
    </location>
</feature>
<keyword evidence="4 5" id="KW-0472">Membrane</keyword>
<feature type="transmembrane region" description="Helical" evidence="5">
    <location>
        <begin position="286"/>
        <end position="302"/>
    </location>
</feature>
<reference evidence="8 9" key="1">
    <citation type="journal article" date="2014" name="Genome Biol. Evol.">
        <title>The secreted proteins of Achlya hypogyna and Thraustotheca clavata identify the ancestral oomycete secretome and reveal gene acquisitions by horizontal gene transfer.</title>
        <authorList>
            <person name="Misner I."/>
            <person name="Blouin N."/>
            <person name="Leonard G."/>
            <person name="Richards T.A."/>
            <person name="Lane C.E."/>
        </authorList>
    </citation>
    <scope>NUCLEOTIDE SEQUENCE [LARGE SCALE GENOMIC DNA]</scope>
    <source>
        <strain evidence="8 9">ATCC 34112</strain>
    </source>
</reference>
<evidence type="ECO:0000256" key="3">
    <source>
        <dbReference type="ARBA" id="ARBA00022989"/>
    </source>
</evidence>
<keyword evidence="5" id="KW-0813">Transport</keyword>
<protein>
    <recommendedName>
        <fullName evidence="5">Copper transport protein</fullName>
    </recommendedName>
</protein>
<feature type="signal peptide" evidence="6">
    <location>
        <begin position="1"/>
        <end position="17"/>
    </location>
</feature>